<feature type="non-terminal residue" evidence="3">
    <location>
        <position position="155"/>
    </location>
</feature>
<dbReference type="GO" id="GO:0030674">
    <property type="term" value="F:protein-macromolecule adaptor activity"/>
    <property type="evidence" value="ECO:0007669"/>
    <property type="project" value="InterPro"/>
</dbReference>
<keyword evidence="4" id="KW-1185">Reference proteome</keyword>
<dbReference type="GO" id="GO:0008092">
    <property type="term" value="F:cytoskeletal protein binding"/>
    <property type="evidence" value="ECO:0007669"/>
    <property type="project" value="InterPro"/>
</dbReference>
<dbReference type="AlphaFoldDB" id="M5U1Y8"/>
<dbReference type="OrthoDB" id="272786at2"/>
<evidence type="ECO:0000256" key="1">
    <source>
        <dbReference type="SAM" id="MobiDB-lite"/>
    </source>
</evidence>
<evidence type="ECO:0000313" key="3">
    <source>
        <dbReference type="EMBL" id="EMI51866.1"/>
    </source>
</evidence>
<dbReference type="GO" id="GO:0042802">
    <property type="term" value="F:identical protein binding"/>
    <property type="evidence" value="ECO:0007669"/>
    <property type="project" value="InterPro"/>
</dbReference>
<feature type="domain" description="SLA1 homology" evidence="2">
    <location>
        <begin position="36"/>
        <end position="94"/>
    </location>
</feature>
<dbReference type="Pfam" id="PF03983">
    <property type="entry name" value="SHD1"/>
    <property type="match status" value="1"/>
</dbReference>
<reference evidence="3 4" key="1">
    <citation type="journal article" date="2013" name="Mar. Genomics">
        <title>Expression of sulfatases in Rhodopirellula baltica and the diversity of sulfatases in the genus Rhodopirellula.</title>
        <authorList>
            <person name="Wegner C.E."/>
            <person name="Richter-Heitmann T."/>
            <person name="Klindworth A."/>
            <person name="Klockow C."/>
            <person name="Richter M."/>
            <person name="Achstetter T."/>
            <person name="Glockner F.O."/>
            <person name="Harder J."/>
        </authorList>
    </citation>
    <scope>NUCLEOTIDE SEQUENCE [LARGE SCALE GENOMIC DNA]</scope>
    <source>
        <strain evidence="3 4">SM41</strain>
    </source>
</reference>
<evidence type="ECO:0000259" key="2">
    <source>
        <dbReference type="Pfam" id="PF03983"/>
    </source>
</evidence>
<evidence type="ECO:0000313" key="4">
    <source>
        <dbReference type="Proteomes" id="UP000011885"/>
    </source>
</evidence>
<sequence length="155" mass="16737">MAEMRLQRKQIALAFGVAASHFAVFFTVGICEADEIDAARKWATADGRFSVVASLTGSTKPGSKSISLRREDTGVTIQVPVAVLSQSDQEYLRARFARSSDGDSKAEHPQNELQSVRASLSPQLETTKQLGDALIAGLSRRSASLFKKCFATAED</sequence>
<dbReference type="RefSeq" id="WP_008689083.1">
    <property type="nucleotide sequence ID" value="NZ_ANOH01000472.1"/>
</dbReference>
<dbReference type="GO" id="GO:0043130">
    <property type="term" value="F:ubiquitin binding"/>
    <property type="evidence" value="ECO:0007669"/>
    <property type="project" value="InterPro"/>
</dbReference>
<dbReference type="InterPro" id="IPR007131">
    <property type="entry name" value="SHD1"/>
</dbReference>
<protein>
    <submittedName>
        <fullName evidence="3">Secreted protein</fullName>
    </submittedName>
</protein>
<dbReference type="EMBL" id="ANOH01000472">
    <property type="protein sequence ID" value="EMI51866.1"/>
    <property type="molecule type" value="Genomic_DNA"/>
</dbReference>
<feature type="compositionally biased region" description="Basic and acidic residues" evidence="1">
    <location>
        <begin position="97"/>
        <end position="110"/>
    </location>
</feature>
<accession>M5U1Y8</accession>
<comment type="caution">
    <text evidence="3">The sequence shown here is derived from an EMBL/GenBank/DDBJ whole genome shotgun (WGS) entry which is preliminary data.</text>
</comment>
<organism evidence="3 4">
    <name type="scientific">Rhodopirellula sallentina SM41</name>
    <dbReference type="NCBI Taxonomy" id="1263870"/>
    <lineage>
        <taxon>Bacteria</taxon>
        <taxon>Pseudomonadati</taxon>
        <taxon>Planctomycetota</taxon>
        <taxon>Planctomycetia</taxon>
        <taxon>Pirellulales</taxon>
        <taxon>Pirellulaceae</taxon>
        <taxon>Rhodopirellula</taxon>
    </lineage>
</organism>
<feature type="region of interest" description="Disordered" evidence="1">
    <location>
        <begin position="97"/>
        <end position="120"/>
    </location>
</feature>
<gene>
    <name evidence="3" type="ORF">RSSM_06680</name>
</gene>
<dbReference type="Gene3D" id="2.30.30.700">
    <property type="entry name" value="SLA1 homology domain 1"/>
    <property type="match status" value="1"/>
</dbReference>
<proteinExistence type="predicted"/>
<name>M5U1Y8_9BACT</name>
<dbReference type="Proteomes" id="UP000011885">
    <property type="component" value="Unassembled WGS sequence"/>
</dbReference>
<feature type="compositionally biased region" description="Polar residues" evidence="1">
    <location>
        <begin position="111"/>
        <end position="120"/>
    </location>
</feature>